<keyword evidence="9 11" id="KW-0472">Membrane</keyword>
<dbReference type="RefSeq" id="WP_015817290.1">
    <property type="nucleotide sequence ID" value="NC_012997.1"/>
</dbReference>
<dbReference type="Proteomes" id="UP000009080">
    <property type="component" value="Chromosome"/>
</dbReference>
<reference evidence="16 17" key="1">
    <citation type="journal article" date="2009" name="PLoS ONE">
        <title>The complete genome of Teredinibacter turnerae T7901: an intracellular endosymbiont of marine wood-boring bivalves (shipworms).</title>
        <authorList>
            <person name="Yang J.C."/>
            <person name="Madupu R."/>
            <person name="Durkin A.S."/>
            <person name="Ekborg N.A."/>
            <person name="Pedamallu C.S."/>
            <person name="Hostetler J.B."/>
            <person name="Radune D."/>
            <person name="Toms B.S."/>
            <person name="Henrissat B."/>
            <person name="Coutinho P.M."/>
            <person name="Schwarz S."/>
            <person name="Field L."/>
            <person name="Trindade-Silva A.E."/>
            <person name="Soares C.A.G."/>
            <person name="Elshahawi S."/>
            <person name="Hanora A."/>
            <person name="Schmidt E.W."/>
            <person name="Haygood M.G."/>
            <person name="Posfai J."/>
            <person name="Benner J."/>
            <person name="Madinger C."/>
            <person name="Nove J."/>
            <person name="Anton B."/>
            <person name="Chaudhary K."/>
            <person name="Foster J."/>
            <person name="Holman A."/>
            <person name="Kumar S."/>
            <person name="Lessard P.A."/>
            <person name="Luyten Y.A."/>
            <person name="Slatko B."/>
            <person name="Wood N."/>
            <person name="Wu B."/>
            <person name="Teplitski M."/>
            <person name="Mougous J.D."/>
            <person name="Ward N."/>
            <person name="Eisen J.A."/>
            <person name="Badger J.H."/>
            <person name="Distel D.L."/>
        </authorList>
    </citation>
    <scope>NUCLEOTIDE SEQUENCE [LARGE SCALE GENOMIC DNA]</scope>
    <source>
        <strain evidence="17">ATCC 39867 / T7901</strain>
    </source>
</reference>
<keyword evidence="6" id="KW-0408">Iron</keyword>
<feature type="domain" description="TonB-dependent receptor plug" evidence="15">
    <location>
        <begin position="55"/>
        <end position="161"/>
    </location>
</feature>
<evidence type="ECO:0000256" key="11">
    <source>
        <dbReference type="PROSITE-ProRule" id="PRU01360"/>
    </source>
</evidence>
<dbReference type="Pfam" id="PF07715">
    <property type="entry name" value="Plug"/>
    <property type="match status" value="1"/>
</dbReference>
<feature type="chain" id="PRO_5002948801" evidence="13">
    <location>
        <begin position="30"/>
        <end position="829"/>
    </location>
</feature>
<dbReference type="GO" id="GO:0009279">
    <property type="term" value="C:cell outer membrane"/>
    <property type="evidence" value="ECO:0007669"/>
    <property type="project" value="UniProtKB-SubCell"/>
</dbReference>
<gene>
    <name evidence="16" type="ordered locus">TERTU_2354</name>
</gene>
<evidence type="ECO:0000256" key="7">
    <source>
        <dbReference type="ARBA" id="ARBA00023065"/>
    </source>
</evidence>
<evidence type="ECO:0000256" key="5">
    <source>
        <dbReference type="ARBA" id="ARBA00022692"/>
    </source>
</evidence>
<evidence type="ECO:0000256" key="12">
    <source>
        <dbReference type="RuleBase" id="RU003357"/>
    </source>
</evidence>
<dbReference type="OrthoDB" id="127311at2"/>
<dbReference type="PROSITE" id="PS52016">
    <property type="entry name" value="TONB_DEPENDENT_REC_3"/>
    <property type="match status" value="1"/>
</dbReference>
<dbReference type="GO" id="GO:0006826">
    <property type="term" value="P:iron ion transport"/>
    <property type="evidence" value="ECO:0007669"/>
    <property type="project" value="UniProtKB-KW"/>
</dbReference>
<dbReference type="InterPro" id="IPR039426">
    <property type="entry name" value="TonB-dep_rcpt-like"/>
</dbReference>
<keyword evidence="4" id="KW-0410">Iron transport</keyword>
<evidence type="ECO:0000313" key="16">
    <source>
        <dbReference type="EMBL" id="ACR11178.1"/>
    </source>
</evidence>
<dbReference type="Gene3D" id="2.40.170.20">
    <property type="entry name" value="TonB-dependent receptor, beta-barrel domain"/>
    <property type="match status" value="1"/>
</dbReference>
<evidence type="ECO:0000256" key="9">
    <source>
        <dbReference type="ARBA" id="ARBA00023136"/>
    </source>
</evidence>
<keyword evidence="5 11" id="KW-0812">Transmembrane</keyword>
<sequence>MVNSCFVKKRLALAISITTLPALSQFASAQQETQQLASGKLEEMVVTSARREQTVQEIPLNISAVGAEKIEELRLNNIADISRYVPGLTVIDRGPRNESADIFVRGLNTTSLGPGFEASTVATYLGNIPVDVNLKPNDLERVEVLIGPQGTLYGQGTMGGAIRYIPKAANLSELSGEIRGDISSNAESSGIGRDFGFTLNIPLLQDTLAFRASADKLEDPGFIDYNYVVREPGVSDPEPDFTDPDAVAANLKQVEDANGESTLSGRANLRWVPSDMWDVNLWYYYQDTKAEGRQVANQLTFGTGPFESAARYEEPNHYTNDLLSLDIEADLGFASATLTWGRSTYEELGQRDQTDLLIGFEYGYEAFPSFSAYTREEVESESDTIEARLVSQSDGPFQWVVGYFDYSTESDAISEEFTPGFDQFAIDNFGGVALRPDSLEYIQLTYIDETEKALYGEVSYDILPSLTATLGYRSYEYSVNNEGGFGLPLYDTVFDGADPYAVNVETAPNSGDDSGDLYKLNLAYDIDDDNMIYATYSEGYRKGGVNIVPECTEDELRDDNDDQKLCAQPDEVLIDPDTIANYELGYKGILLDGALSINSALYYIDWQDLQVATTTEFGSLPIIGNGSAAESKGLELSGEYLFAEHWTMAFSYAYTKAKLTDYAVGLVGDDDALGDSRLPGHAEHQGAINLTYSTEIAEGALDINYGVVYTGEIYNVVGGPDDPLLEPVLDEDEQIIGYVDGDYGGEAIDAWDVHHLSATYSRNSWKVQAYIDNLWDKYYSLGTRTTRRAEMLQDEQNGPGTIYGEFTRRSYGNYVGKPRTIGLKLSFNF</sequence>
<keyword evidence="8 12" id="KW-0798">TonB box</keyword>
<comment type="subcellular location">
    <subcellularLocation>
        <location evidence="1 11">Cell outer membrane</location>
        <topology evidence="1 11">Multi-pass membrane protein</topology>
    </subcellularLocation>
</comment>
<keyword evidence="10 11" id="KW-0998">Cell outer membrane</keyword>
<evidence type="ECO:0000256" key="2">
    <source>
        <dbReference type="ARBA" id="ARBA00022448"/>
    </source>
</evidence>
<organism evidence="16 17">
    <name type="scientific">Teredinibacter turnerae (strain ATCC 39867 / T7901)</name>
    <dbReference type="NCBI Taxonomy" id="377629"/>
    <lineage>
        <taxon>Bacteria</taxon>
        <taxon>Pseudomonadati</taxon>
        <taxon>Pseudomonadota</taxon>
        <taxon>Gammaproteobacteria</taxon>
        <taxon>Cellvibrionales</taxon>
        <taxon>Cellvibrionaceae</taxon>
        <taxon>Teredinibacter</taxon>
    </lineage>
</organism>
<name>C5BK95_TERTT</name>
<evidence type="ECO:0000313" key="17">
    <source>
        <dbReference type="Proteomes" id="UP000009080"/>
    </source>
</evidence>
<evidence type="ECO:0000256" key="6">
    <source>
        <dbReference type="ARBA" id="ARBA00023004"/>
    </source>
</evidence>
<dbReference type="SUPFAM" id="SSF56935">
    <property type="entry name" value="Porins"/>
    <property type="match status" value="1"/>
</dbReference>
<dbReference type="InterPro" id="IPR000531">
    <property type="entry name" value="Beta-barrel_TonB"/>
</dbReference>
<dbReference type="InterPro" id="IPR012910">
    <property type="entry name" value="Plug_dom"/>
</dbReference>
<dbReference type="Pfam" id="PF00593">
    <property type="entry name" value="TonB_dep_Rec_b-barrel"/>
    <property type="match status" value="1"/>
</dbReference>
<evidence type="ECO:0000256" key="13">
    <source>
        <dbReference type="SAM" id="SignalP"/>
    </source>
</evidence>
<evidence type="ECO:0000256" key="8">
    <source>
        <dbReference type="ARBA" id="ARBA00023077"/>
    </source>
</evidence>
<keyword evidence="7" id="KW-0406">Ion transport</keyword>
<protein>
    <submittedName>
        <fullName evidence="16">TonB-dependent receptor</fullName>
    </submittedName>
</protein>
<evidence type="ECO:0000256" key="10">
    <source>
        <dbReference type="ARBA" id="ARBA00023237"/>
    </source>
</evidence>
<dbReference type="HOGENOM" id="CLU_008287_15_2_6"/>
<keyword evidence="3 11" id="KW-1134">Transmembrane beta strand</keyword>
<comment type="similarity">
    <text evidence="11 12">Belongs to the TonB-dependent receptor family.</text>
</comment>
<evidence type="ECO:0000256" key="1">
    <source>
        <dbReference type="ARBA" id="ARBA00004571"/>
    </source>
</evidence>
<dbReference type="PANTHER" id="PTHR32552">
    <property type="entry name" value="FERRICHROME IRON RECEPTOR-RELATED"/>
    <property type="match status" value="1"/>
</dbReference>
<dbReference type="InterPro" id="IPR036942">
    <property type="entry name" value="Beta-barrel_TonB_sf"/>
</dbReference>
<keyword evidence="13" id="KW-0732">Signal</keyword>
<dbReference type="AlphaFoldDB" id="C5BK95"/>
<evidence type="ECO:0000256" key="4">
    <source>
        <dbReference type="ARBA" id="ARBA00022496"/>
    </source>
</evidence>
<dbReference type="eggNOG" id="COG4771">
    <property type="taxonomic scope" value="Bacteria"/>
</dbReference>
<dbReference type="STRING" id="377629.TERTU_2354"/>
<dbReference type="EMBL" id="CP001614">
    <property type="protein sequence ID" value="ACR11178.1"/>
    <property type="molecule type" value="Genomic_DNA"/>
</dbReference>
<accession>C5BK95</accession>
<dbReference type="PANTHER" id="PTHR32552:SF81">
    <property type="entry name" value="TONB-DEPENDENT OUTER MEMBRANE RECEPTOR"/>
    <property type="match status" value="1"/>
</dbReference>
<evidence type="ECO:0000259" key="15">
    <source>
        <dbReference type="Pfam" id="PF07715"/>
    </source>
</evidence>
<feature type="domain" description="TonB-dependent receptor-like beta-barrel" evidence="14">
    <location>
        <begin position="301"/>
        <end position="774"/>
    </location>
</feature>
<keyword evidence="16" id="KW-0675">Receptor</keyword>
<dbReference type="KEGG" id="ttu:TERTU_2354"/>
<proteinExistence type="inferred from homology"/>
<evidence type="ECO:0000256" key="3">
    <source>
        <dbReference type="ARBA" id="ARBA00022452"/>
    </source>
</evidence>
<feature type="signal peptide" evidence="13">
    <location>
        <begin position="1"/>
        <end position="29"/>
    </location>
</feature>
<keyword evidence="2 11" id="KW-0813">Transport</keyword>
<keyword evidence="17" id="KW-1185">Reference proteome</keyword>
<evidence type="ECO:0000259" key="14">
    <source>
        <dbReference type="Pfam" id="PF00593"/>
    </source>
</evidence>